<gene>
    <name evidence="2" type="ORF">Catovirus_1_50</name>
</gene>
<feature type="region of interest" description="Disordered" evidence="1">
    <location>
        <begin position="156"/>
        <end position="180"/>
    </location>
</feature>
<organism evidence="2">
    <name type="scientific">Catovirus CTV1</name>
    <dbReference type="NCBI Taxonomy" id="1977631"/>
    <lineage>
        <taxon>Viruses</taxon>
        <taxon>Varidnaviria</taxon>
        <taxon>Bamfordvirae</taxon>
        <taxon>Nucleocytoviricota</taxon>
        <taxon>Megaviricetes</taxon>
        <taxon>Imitervirales</taxon>
        <taxon>Mimiviridae</taxon>
        <taxon>Klosneuvirinae</taxon>
        <taxon>Catovirus</taxon>
    </lineage>
</organism>
<protein>
    <submittedName>
        <fullName evidence="2">Uncharacterized protein</fullName>
    </submittedName>
</protein>
<feature type="compositionally biased region" description="Acidic residues" evidence="1">
    <location>
        <begin position="161"/>
        <end position="180"/>
    </location>
</feature>
<name>A0A1V0S8G7_9VIRU</name>
<evidence type="ECO:0000256" key="1">
    <source>
        <dbReference type="SAM" id="MobiDB-lite"/>
    </source>
</evidence>
<accession>A0A1V0S8G7</accession>
<reference evidence="2" key="1">
    <citation type="journal article" date="2017" name="Science">
        <title>Giant viruses with an expanded complement of translation system components.</title>
        <authorList>
            <person name="Schulz F."/>
            <person name="Yutin N."/>
            <person name="Ivanova N.N."/>
            <person name="Ortega D.R."/>
            <person name="Lee T.K."/>
            <person name="Vierheilig J."/>
            <person name="Daims H."/>
            <person name="Horn M."/>
            <person name="Wagner M."/>
            <person name="Jensen G.J."/>
            <person name="Kyrpides N.C."/>
            <person name="Koonin E.V."/>
            <person name="Woyke T."/>
        </authorList>
    </citation>
    <scope>NUCLEOTIDE SEQUENCE</scope>
    <source>
        <strain evidence="2">CTV1</strain>
    </source>
</reference>
<sequence length="180" mass="20760">MDKCCCGNILSIYCIDKKCAKCCCNPECERHIRPKSIVNTDNDIDYQDVDTLKEIYCVFRNILPQDMVNCVIDYIDERVTCSICKMKFTFDSSYQCDDCLKYFCDDCDPDDSIYYGASSPCYYCLRGYCITHGHEGKYCSSCISCYPTDQNGSHRPHGYIDEDDDDDETNSTISEDDLIW</sequence>
<evidence type="ECO:0000313" key="2">
    <source>
        <dbReference type="EMBL" id="ARF08000.1"/>
    </source>
</evidence>
<dbReference type="EMBL" id="KY684083">
    <property type="protein sequence ID" value="ARF08000.1"/>
    <property type="molecule type" value="Genomic_DNA"/>
</dbReference>
<proteinExistence type="predicted"/>